<proteinExistence type="predicted"/>
<protein>
    <recommendedName>
        <fullName evidence="3">Reverse transcriptase</fullName>
    </recommendedName>
</protein>
<sequence>MGLDVTRLVLDILNNNKDPGSLNSTFIVLIPKRKNPSSPKEFCLISLYNMIMNVVMKTIANRLKQFLLELKKKTKGKKEVMVLKLDMSKAYDSLEWDFVVATLCHGGF</sequence>
<evidence type="ECO:0000313" key="1">
    <source>
        <dbReference type="EMBL" id="KAI5395896.1"/>
    </source>
</evidence>
<organism evidence="1 2">
    <name type="scientific">Pisum sativum</name>
    <name type="common">Garden pea</name>
    <name type="synonym">Lathyrus oleraceus</name>
    <dbReference type="NCBI Taxonomy" id="3888"/>
    <lineage>
        <taxon>Eukaryota</taxon>
        <taxon>Viridiplantae</taxon>
        <taxon>Streptophyta</taxon>
        <taxon>Embryophyta</taxon>
        <taxon>Tracheophyta</taxon>
        <taxon>Spermatophyta</taxon>
        <taxon>Magnoliopsida</taxon>
        <taxon>eudicotyledons</taxon>
        <taxon>Gunneridae</taxon>
        <taxon>Pentapetalae</taxon>
        <taxon>rosids</taxon>
        <taxon>fabids</taxon>
        <taxon>Fabales</taxon>
        <taxon>Fabaceae</taxon>
        <taxon>Papilionoideae</taxon>
        <taxon>50 kb inversion clade</taxon>
        <taxon>NPAAA clade</taxon>
        <taxon>Hologalegina</taxon>
        <taxon>IRL clade</taxon>
        <taxon>Fabeae</taxon>
        <taxon>Lathyrus</taxon>
    </lineage>
</organism>
<evidence type="ECO:0008006" key="3">
    <source>
        <dbReference type="Google" id="ProtNLM"/>
    </source>
</evidence>
<name>A0A9D4W7Y1_PEA</name>
<comment type="caution">
    <text evidence="1">The sequence shown here is derived from an EMBL/GenBank/DDBJ whole genome shotgun (WGS) entry which is preliminary data.</text>
</comment>
<dbReference type="Gramene" id="Psat06G0218200-T1">
    <property type="protein sequence ID" value="KAI5395896.1"/>
    <property type="gene ID" value="KIW84_062182"/>
</dbReference>
<dbReference type="OrthoDB" id="1938551at2759"/>
<reference evidence="1 2" key="1">
    <citation type="journal article" date="2022" name="Nat. Genet.">
        <title>Improved pea reference genome and pan-genome highlight genomic features and evolutionary characteristics.</title>
        <authorList>
            <person name="Yang T."/>
            <person name="Liu R."/>
            <person name="Luo Y."/>
            <person name="Hu S."/>
            <person name="Wang D."/>
            <person name="Wang C."/>
            <person name="Pandey M.K."/>
            <person name="Ge S."/>
            <person name="Xu Q."/>
            <person name="Li N."/>
            <person name="Li G."/>
            <person name="Huang Y."/>
            <person name="Saxena R.K."/>
            <person name="Ji Y."/>
            <person name="Li M."/>
            <person name="Yan X."/>
            <person name="He Y."/>
            <person name="Liu Y."/>
            <person name="Wang X."/>
            <person name="Xiang C."/>
            <person name="Varshney R.K."/>
            <person name="Ding H."/>
            <person name="Gao S."/>
            <person name="Zong X."/>
        </authorList>
    </citation>
    <scope>NUCLEOTIDE SEQUENCE [LARGE SCALE GENOMIC DNA]</scope>
    <source>
        <strain evidence="1 2">cv. Zhongwan 6</strain>
    </source>
</reference>
<dbReference type="AlphaFoldDB" id="A0A9D4W7Y1"/>
<accession>A0A9D4W7Y1</accession>
<evidence type="ECO:0000313" key="2">
    <source>
        <dbReference type="Proteomes" id="UP001058974"/>
    </source>
</evidence>
<keyword evidence="2" id="KW-1185">Reference proteome</keyword>
<gene>
    <name evidence="1" type="ORF">KIW84_062182</name>
</gene>
<dbReference type="EMBL" id="JAMSHJ010000006">
    <property type="protein sequence ID" value="KAI5395896.1"/>
    <property type="molecule type" value="Genomic_DNA"/>
</dbReference>
<dbReference type="Proteomes" id="UP001058974">
    <property type="component" value="Chromosome 6"/>
</dbReference>